<evidence type="ECO:0000256" key="1">
    <source>
        <dbReference type="SAM" id="MobiDB-lite"/>
    </source>
</evidence>
<comment type="caution">
    <text evidence="2">The sequence shown here is derived from an EMBL/GenBank/DDBJ whole genome shotgun (WGS) entry which is preliminary data.</text>
</comment>
<evidence type="ECO:0000313" key="3">
    <source>
        <dbReference type="Proteomes" id="UP000279259"/>
    </source>
</evidence>
<gene>
    <name evidence="2" type="ORF">EHS25_005612</name>
</gene>
<keyword evidence="3" id="KW-1185">Reference proteome</keyword>
<protein>
    <submittedName>
        <fullName evidence="2">Uncharacterized protein</fullName>
    </submittedName>
</protein>
<organism evidence="2 3">
    <name type="scientific">Saitozyma podzolica</name>
    <dbReference type="NCBI Taxonomy" id="1890683"/>
    <lineage>
        <taxon>Eukaryota</taxon>
        <taxon>Fungi</taxon>
        <taxon>Dikarya</taxon>
        <taxon>Basidiomycota</taxon>
        <taxon>Agaricomycotina</taxon>
        <taxon>Tremellomycetes</taxon>
        <taxon>Tremellales</taxon>
        <taxon>Trimorphomycetaceae</taxon>
        <taxon>Saitozyma</taxon>
    </lineage>
</organism>
<dbReference type="Proteomes" id="UP000279259">
    <property type="component" value="Unassembled WGS sequence"/>
</dbReference>
<name>A0A427XXU6_9TREE</name>
<dbReference type="EMBL" id="RSCD01000024">
    <property type="protein sequence ID" value="RSH83708.1"/>
    <property type="molecule type" value="Genomic_DNA"/>
</dbReference>
<sequence>MASNSHDTDTENEDEGGDDEGNAKFARNCSVFHPASTGEPLDRDELLGGIAIFTCVVNAARPTVVTLTAEQTFVGRAAKVSPTYSPGRGGRQLRHISSHTGTEARNISGDCAANTHDLNHTFPTQSSFLVQLSQRAL</sequence>
<proteinExistence type="predicted"/>
<reference evidence="2 3" key="1">
    <citation type="submission" date="2018-11" db="EMBL/GenBank/DDBJ databases">
        <title>Genome sequence of Saitozyma podzolica DSM 27192.</title>
        <authorList>
            <person name="Aliyu H."/>
            <person name="Gorte O."/>
            <person name="Ochsenreither K."/>
        </authorList>
    </citation>
    <scope>NUCLEOTIDE SEQUENCE [LARGE SCALE GENOMIC DNA]</scope>
    <source>
        <strain evidence="2 3">DSM 27192</strain>
    </source>
</reference>
<dbReference type="AlphaFoldDB" id="A0A427XXU6"/>
<evidence type="ECO:0000313" key="2">
    <source>
        <dbReference type="EMBL" id="RSH83708.1"/>
    </source>
</evidence>
<feature type="compositionally biased region" description="Acidic residues" evidence="1">
    <location>
        <begin position="10"/>
        <end position="20"/>
    </location>
</feature>
<feature type="region of interest" description="Disordered" evidence="1">
    <location>
        <begin position="1"/>
        <end position="24"/>
    </location>
</feature>
<accession>A0A427XXU6</accession>